<accession>A0A1L7X5X8</accession>
<evidence type="ECO:0000313" key="1">
    <source>
        <dbReference type="EMBL" id="CZR60421.1"/>
    </source>
</evidence>
<dbReference type="Proteomes" id="UP000184330">
    <property type="component" value="Unassembled WGS sequence"/>
</dbReference>
<sequence>MMLLGPIKVGTLKDSIWSDENYQATLAAQRAAKFAPKAKVNFKLRPQARTFKPKTSTPPRPATSVNIEKLAPTITRQATPRTQNISEADFFANYSPPHLRTRVSRSSPSISPRTPPLVQNISEAEFFAGYSPSHLRTRRA</sequence>
<reference evidence="1 2" key="1">
    <citation type="submission" date="2016-03" db="EMBL/GenBank/DDBJ databases">
        <authorList>
            <person name="Ploux O."/>
        </authorList>
    </citation>
    <scope>NUCLEOTIDE SEQUENCE [LARGE SCALE GENOMIC DNA]</scope>
    <source>
        <strain evidence="1 2">UAMH 11012</strain>
    </source>
</reference>
<gene>
    <name evidence="1" type="ORF">PAC_10317</name>
</gene>
<organism evidence="1 2">
    <name type="scientific">Phialocephala subalpina</name>
    <dbReference type="NCBI Taxonomy" id="576137"/>
    <lineage>
        <taxon>Eukaryota</taxon>
        <taxon>Fungi</taxon>
        <taxon>Dikarya</taxon>
        <taxon>Ascomycota</taxon>
        <taxon>Pezizomycotina</taxon>
        <taxon>Leotiomycetes</taxon>
        <taxon>Helotiales</taxon>
        <taxon>Mollisiaceae</taxon>
        <taxon>Phialocephala</taxon>
        <taxon>Phialocephala fortinii species complex</taxon>
    </lineage>
</organism>
<protein>
    <submittedName>
        <fullName evidence="1">Uncharacterized protein</fullName>
    </submittedName>
</protein>
<evidence type="ECO:0000313" key="2">
    <source>
        <dbReference type="Proteomes" id="UP000184330"/>
    </source>
</evidence>
<name>A0A1L7X5X8_9HELO</name>
<proteinExistence type="predicted"/>
<keyword evidence="2" id="KW-1185">Reference proteome</keyword>
<dbReference type="EMBL" id="FJOG01000016">
    <property type="protein sequence ID" value="CZR60421.1"/>
    <property type="molecule type" value="Genomic_DNA"/>
</dbReference>
<dbReference type="AlphaFoldDB" id="A0A1L7X5X8"/>